<keyword evidence="3" id="KW-0547">Nucleotide-binding</keyword>
<dbReference type="STRING" id="661478.OP10G_1465"/>
<dbReference type="GO" id="GO:0016887">
    <property type="term" value="F:ATP hydrolysis activity"/>
    <property type="evidence" value="ECO:0007669"/>
    <property type="project" value="InterPro"/>
</dbReference>
<dbReference type="Pfam" id="PF06071">
    <property type="entry name" value="YchF-GTPase_C"/>
    <property type="match status" value="1"/>
</dbReference>
<sequence length="352" mass="38256">MKVALIGYAQSGRSTLYRAAARGLAKGDVTAIPVPDERFDTIVAQVKPKKQTPATVVLQDDLEAVQGQGRALSVKVVDSAKKADLLLAVVRGFENPAFPNHFETIDPIRDAEALDTELVLSDLQIIENRLERLLRSTTVKTPGSPDYMDKQALERFRSDLENGLPIRALTLTEDEEATVRTYAFLSAKPVVVVANVGEDDAANPPAKLAETFARWTEEGTPAFAVCATIEEEIAQLDAADQPEFLQSLGLTEPASHRVIRAVYDAMGLITFFTAGDNDTRAWPLRRGSSALKAAATIHNDIAKGFIRAEIVSYADYLAAGSLDAAYSAGKMRLEGKDYVIQDGDLIHIRNKS</sequence>
<keyword evidence="4" id="KW-0067">ATP-binding</keyword>
<dbReference type="InterPro" id="IPR023192">
    <property type="entry name" value="TGS-like_dom_sf"/>
</dbReference>
<evidence type="ECO:0000256" key="3">
    <source>
        <dbReference type="ARBA" id="ARBA00022741"/>
    </source>
</evidence>
<dbReference type="PROSITE" id="PS51880">
    <property type="entry name" value="TGS"/>
    <property type="match status" value="1"/>
</dbReference>
<evidence type="ECO:0000256" key="2">
    <source>
        <dbReference type="ARBA" id="ARBA00022723"/>
    </source>
</evidence>
<dbReference type="AlphaFoldDB" id="A0A068NMN8"/>
<keyword evidence="7" id="KW-1185">Reference proteome</keyword>
<dbReference type="GO" id="GO:0005737">
    <property type="term" value="C:cytoplasm"/>
    <property type="evidence" value="ECO:0007669"/>
    <property type="project" value="TreeGrafter"/>
</dbReference>
<evidence type="ECO:0000313" key="6">
    <source>
        <dbReference type="EMBL" id="AIE84833.1"/>
    </source>
</evidence>
<reference evidence="6 7" key="1">
    <citation type="journal article" date="2014" name="PLoS ONE">
        <title>The first complete genome sequence of the class fimbriimonadia in the phylum armatimonadetes.</title>
        <authorList>
            <person name="Hu Z.Y."/>
            <person name="Wang Y.Z."/>
            <person name="Im W.T."/>
            <person name="Wang S.Y."/>
            <person name="Zhao G.P."/>
            <person name="Zheng H.J."/>
            <person name="Quan Z.X."/>
        </authorList>
    </citation>
    <scope>NUCLEOTIDE SEQUENCE [LARGE SCALE GENOMIC DNA]</scope>
    <source>
        <strain evidence="6">Gsoil 348</strain>
    </source>
</reference>
<dbReference type="InterPro" id="IPR004095">
    <property type="entry name" value="TGS"/>
</dbReference>
<dbReference type="SUPFAM" id="SSF81271">
    <property type="entry name" value="TGS-like"/>
    <property type="match status" value="1"/>
</dbReference>
<dbReference type="Gene3D" id="1.10.150.300">
    <property type="entry name" value="TGS-like domain"/>
    <property type="match status" value="1"/>
</dbReference>
<dbReference type="OrthoDB" id="9810373at2"/>
<dbReference type="Gene3D" id="3.10.20.30">
    <property type="match status" value="1"/>
</dbReference>
<name>A0A068NMN8_FIMGI</name>
<feature type="domain" description="TGS" evidence="5">
    <location>
        <begin position="267"/>
        <end position="350"/>
    </location>
</feature>
<evidence type="ECO:0000256" key="4">
    <source>
        <dbReference type="ARBA" id="ARBA00022840"/>
    </source>
</evidence>
<dbReference type="HOGENOM" id="CLU_018395_0_1_0"/>
<dbReference type="RefSeq" id="WP_025226554.1">
    <property type="nucleotide sequence ID" value="NZ_CP007139.1"/>
</dbReference>
<dbReference type="InterPro" id="IPR004396">
    <property type="entry name" value="ATPase_YchF/OLA1"/>
</dbReference>
<dbReference type="GO" id="GO:0005524">
    <property type="term" value="F:ATP binding"/>
    <property type="evidence" value="ECO:0007669"/>
    <property type="project" value="UniProtKB-KW"/>
</dbReference>
<dbReference type="InterPro" id="IPR027417">
    <property type="entry name" value="P-loop_NTPase"/>
</dbReference>
<keyword evidence="2" id="KW-0479">Metal-binding</keyword>
<dbReference type="GO" id="GO:0046872">
    <property type="term" value="F:metal ion binding"/>
    <property type="evidence" value="ECO:0007669"/>
    <property type="project" value="UniProtKB-KW"/>
</dbReference>
<dbReference type="GO" id="GO:0005525">
    <property type="term" value="F:GTP binding"/>
    <property type="evidence" value="ECO:0007669"/>
    <property type="project" value="InterPro"/>
</dbReference>
<dbReference type="EMBL" id="CP007139">
    <property type="protein sequence ID" value="AIE84833.1"/>
    <property type="molecule type" value="Genomic_DNA"/>
</dbReference>
<dbReference type="InterPro" id="IPR013029">
    <property type="entry name" value="YchF_C"/>
</dbReference>
<dbReference type="PANTHER" id="PTHR23305">
    <property type="entry name" value="OBG GTPASE FAMILY"/>
    <property type="match status" value="1"/>
</dbReference>
<organism evidence="6 7">
    <name type="scientific">Fimbriimonas ginsengisoli Gsoil 348</name>
    <dbReference type="NCBI Taxonomy" id="661478"/>
    <lineage>
        <taxon>Bacteria</taxon>
        <taxon>Bacillati</taxon>
        <taxon>Armatimonadota</taxon>
        <taxon>Fimbriimonadia</taxon>
        <taxon>Fimbriimonadales</taxon>
        <taxon>Fimbriimonadaceae</taxon>
        <taxon>Fimbriimonas</taxon>
    </lineage>
</organism>
<gene>
    <name evidence="6" type="ORF">OP10G_1465</name>
</gene>
<evidence type="ECO:0000259" key="5">
    <source>
        <dbReference type="PROSITE" id="PS51880"/>
    </source>
</evidence>
<protein>
    <submittedName>
        <fullName evidence="6">GTP-dependent nucleic acid-binding protein EngD</fullName>
    </submittedName>
</protein>
<dbReference type="eggNOG" id="COG0012">
    <property type="taxonomic scope" value="Bacteria"/>
</dbReference>
<dbReference type="KEGG" id="fgi:OP10G_1465"/>
<proteinExistence type="predicted"/>
<dbReference type="PIRSF" id="PIRSF006641">
    <property type="entry name" value="CHP00092"/>
    <property type="match status" value="1"/>
</dbReference>
<evidence type="ECO:0000256" key="1">
    <source>
        <dbReference type="ARBA" id="ARBA00001946"/>
    </source>
</evidence>
<comment type="cofactor">
    <cofactor evidence="1">
        <name>Mg(2+)</name>
        <dbReference type="ChEBI" id="CHEBI:18420"/>
    </cofactor>
</comment>
<dbReference type="PANTHER" id="PTHR23305:SF18">
    <property type="entry name" value="OBG-TYPE G DOMAIN-CONTAINING PROTEIN"/>
    <property type="match status" value="1"/>
</dbReference>
<dbReference type="SUPFAM" id="SSF52540">
    <property type="entry name" value="P-loop containing nucleoside triphosphate hydrolases"/>
    <property type="match status" value="1"/>
</dbReference>
<dbReference type="FunFam" id="3.10.20.30:FF:000001">
    <property type="entry name" value="Ribosome-binding ATPase YchF"/>
    <property type="match status" value="1"/>
</dbReference>
<accession>A0A068NMN8</accession>
<dbReference type="Gene3D" id="3.40.50.300">
    <property type="entry name" value="P-loop containing nucleotide triphosphate hydrolases"/>
    <property type="match status" value="1"/>
</dbReference>
<evidence type="ECO:0000313" key="7">
    <source>
        <dbReference type="Proteomes" id="UP000027982"/>
    </source>
</evidence>
<dbReference type="Proteomes" id="UP000027982">
    <property type="component" value="Chromosome"/>
</dbReference>
<dbReference type="InterPro" id="IPR012675">
    <property type="entry name" value="Beta-grasp_dom_sf"/>
</dbReference>
<dbReference type="InterPro" id="IPR012676">
    <property type="entry name" value="TGS-like"/>
</dbReference>